<organism evidence="8 9">
    <name type="scientific">Penicillium nordicum</name>
    <dbReference type="NCBI Taxonomy" id="229535"/>
    <lineage>
        <taxon>Eukaryota</taxon>
        <taxon>Fungi</taxon>
        <taxon>Dikarya</taxon>
        <taxon>Ascomycota</taxon>
        <taxon>Pezizomycotina</taxon>
        <taxon>Eurotiomycetes</taxon>
        <taxon>Eurotiomycetidae</taxon>
        <taxon>Eurotiales</taxon>
        <taxon>Aspergillaceae</taxon>
        <taxon>Penicillium</taxon>
    </lineage>
</organism>
<sequence length="111" mass="12214">MVQINSSITPCISPTLIALLTTRAEYEELAVVVVAILQGHTPLALGNVMGSSISNILPFRWGFLCHPGGSPFDSSAKIYSALQFFITTLFVILTFAAYVVFLVMEFDIYRH</sequence>
<evidence type="ECO:0000259" key="7">
    <source>
        <dbReference type="Pfam" id="PF01699"/>
    </source>
</evidence>
<protein>
    <recommendedName>
        <fullName evidence="7">Sodium/calcium exchanger membrane region domain-containing protein</fullName>
    </recommendedName>
</protein>
<evidence type="ECO:0000256" key="3">
    <source>
        <dbReference type="ARBA" id="ARBA00022692"/>
    </source>
</evidence>
<feature type="domain" description="Sodium/calcium exchanger membrane region" evidence="7">
    <location>
        <begin position="12"/>
        <end position="101"/>
    </location>
</feature>
<accession>A0A0M8P264</accession>
<name>A0A0M8P264_9EURO</name>
<dbReference type="Gene3D" id="1.20.1420.30">
    <property type="entry name" value="NCX, central ion-binding region"/>
    <property type="match status" value="1"/>
</dbReference>
<dbReference type="GO" id="GO:0016020">
    <property type="term" value="C:membrane"/>
    <property type="evidence" value="ECO:0007669"/>
    <property type="project" value="UniProtKB-SubCell"/>
</dbReference>
<keyword evidence="5 6" id="KW-0472">Membrane</keyword>
<comment type="similarity">
    <text evidence="2">Belongs to the Ca(2+):cation antiporter (CaCA) (TC 2.A.19) family.</text>
</comment>
<evidence type="ECO:0000256" key="4">
    <source>
        <dbReference type="ARBA" id="ARBA00022989"/>
    </source>
</evidence>
<dbReference type="InterPro" id="IPR004837">
    <property type="entry name" value="NaCa_Exmemb"/>
</dbReference>
<feature type="transmembrane region" description="Helical" evidence="6">
    <location>
        <begin position="81"/>
        <end position="104"/>
    </location>
</feature>
<dbReference type="EMBL" id="LHQQ01000189">
    <property type="protein sequence ID" value="KOS39764.1"/>
    <property type="molecule type" value="Genomic_DNA"/>
</dbReference>
<proteinExistence type="inferred from homology"/>
<keyword evidence="9" id="KW-1185">Reference proteome</keyword>
<dbReference type="OrthoDB" id="2127281at2759"/>
<dbReference type="AlphaFoldDB" id="A0A0M8P264"/>
<comment type="caution">
    <text evidence="8">The sequence shown here is derived from an EMBL/GenBank/DDBJ whole genome shotgun (WGS) entry which is preliminary data.</text>
</comment>
<evidence type="ECO:0000256" key="2">
    <source>
        <dbReference type="ARBA" id="ARBA00008170"/>
    </source>
</evidence>
<dbReference type="Pfam" id="PF01699">
    <property type="entry name" value="Na_Ca_ex"/>
    <property type="match status" value="1"/>
</dbReference>
<dbReference type="GO" id="GO:0055085">
    <property type="term" value="P:transmembrane transport"/>
    <property type="evidence" value="ECO:0007669"/>
    <property type="project" value="InterPro"/>
</dbReference>
<gene>
    <name evidence="8" type="ORF">ACN38_g9392</name>
</gene>
<reference evidence="8 9" key="1">
    <citation type="submission" date="2015-08" db="EMBL/GenBank/DDBJ databases">
        <title>Genome sequencing of Penicillium nordicum.</title>
        <authorList>
            <person name="Nguyen H.D."/>
            <person name="Seifert K.A."/>
        </authorList>
    </citation>
    <scope>NUCLEOTIDE SEQUENCE [LARGE SCALE GENOMIC DNA]</scope>
    <source>
        <strain evidence="8 9">DAOMC 185683</strain>
    </source>
</reference>
<keyword evidence="4 6" id="KW-1133">Transmembrane helix</keyword>
<evidence type="ECO:0000313" key="9">
    <source>
        <dbReference type="Proteomes" id="UP000037696"/>
    </source>
</evidence>
<evidence type="ECO:0000313" key="8">
    <source>
        <dbReference type="EMBL" id="KOS39764.1"/>
    </source>
</evidence>
<evidence type="ECO:0000256" key="1">
    <source>
        <dbReference type="ARBA" id="ARBA00004141"/>
    </source>
</evidence>
<dbReference type="InterPro" id="IPR044880">
    <property type="entry name" value="NCX_ion-bd_dom_sf"/>
</dbReference>
<dbReference type="Proteomes" id="UP000037696">
    <property type="component" value="Unassembled WGS sequence"/>
</dbReference>
<keyword evidence="3 6" id="KW-0812">Transmembrane</keyword>
<evidence type="ECO:0000256" key="5">
    <source>
        <dbReference type="ARBA" id="ARBA00023136"/>
    </source>
</evidence>
<dbReference type="STRING" id="229535.A0A0M8P264"/>
<comment type="subcellular location">
    <subcellularLocation>
        <location evidence="1">Membrane</location>
        <topology evidence="1">Multi-pass membrane protein</topology>
    </subcellularLocation>
</comment>
<evidence type="ECO:0000256" key="6">
    <source>
        <dbReference type="SAM" id="Phobius"/>
    </source>
</evidence>